<dbReference type="AlphaFoldDB" id="A0A9N9KEA7"/>
<dbReference type="PANTHER" id="PTHR13087:SF0">
    <property type="entry name" value="NFKB ACTIVATING PROTEIN LIKE"/>
    <property type="match status" value="1"/>
</dbReference>
<evidence type="ECO:0000313" key="3">
    <source>
        <dbReference type="EMBL" id="CAG8825900.1"/>
    </source>
</evidence>
<proteinExistence type="inferred from homology"/>
<dbReference type="Proteomes" id="UP000789405">
    <property type="component" value="Unassembled WGS sequence"/>
</dbReference>
<organism evidence="3 4">
    <name type="scientific">Dentiscutata erythropus</name>
    <dbReference type="NCBI Taxonomy" id="1348616"/>
    <lineage>
        <taxon>Eukaryota</taxon>
        <taxon>Fungi</taxon>
        <taxon>Fungi incertae sedis</taxon>
        <taxon>Mucoromycota</taxon>
        <taxon>Glomeromycotina</taxon>
        <taxon>Glomeromycetes</taxon>
        <taxon>Diversisporales</taxon>
        <taxon>Gigasporaceae</taxon>
        <taxon>Dentiscutata</taxon>
    </lineage>
</organism>
<accession>A0A9N9KEA7</accession>
<evidence type="ECO:0000313" key="4">
    <source>
        <dbReference type="Proteomes" id="UP000789405"/>
    </source>
</evidence>
<dbReference type="EMBL" id="CAJVPY010067245">
    <property type="protein sequence ID" value="CAG8825900.1"/>
    <property type="molecule type" value="Genomic_DNA"/>
</dbReference>
<comment type="caution">
    <text evidence="3">The sequence shown here is derived from an EMBL/GenBank/DDBJ whole genome shotgun (WGS) entry which is preliminary data.</text>
</comment>
<dbReference type="InterPro" id="IPR040466">
    <property type="entry name" value="NKAP"/>
</dbReference>
<dbReference type="Pfam" id="PF06047">
    <property type="entry name" value="Nkap_C"/>
    <property type="match status" value="1"/>
</dbReference>
<dbReference type="GO" id="GO:0005634">
    <property type="term" value="C:nucleus"/>
    <property type="evidence" value="ECO:0007669"/>
    <property type="project" value="TreeGrafter"/>
</dbReference>
<name>A0A9N9KEA7_9GLOM</name>
<sequence>KKKLLRSVVVKMIKPVPMNRESSAMAAYVQEGKLIPRRCEIGLTSNEIQSFEDVGYVMSGSR</sequence>
<feature type="non-terminal residue" evidence="3">
    <location>
        <position position="1"/>
    </location>
</feature>
<dbReference type="GO" id="GO:0010468">
    <property type="term" value="P:regulation of gene expression"/>
    <property type="evidence" value="ECO:0007669"/>
    <property type="project" value="TreeGrafter"/>
</dbReference>
<evidence type="ECO:0000259" key="2">
    <source>
        <dbReference type="Pfam" id="PF06047"/>
    </source>
</evidence>
<feature type="non-terminal residue" evidence="3">
    <location>
        <position position="62"/>
    </location>
</feature>
<dbReference type="OrthoDB" id="273141at2759"/>
<dbReference type="PANTHER" id="PTHR13087">
    <property type="entry name" value="NF-KAPPA B ACTIVATING PROTEIN"/>
    <property type="match status" value="1"/>
</dbReference>
<dbReference type="InterPro" id="IPR009269">
    <property type="entry name" value="NKAP_C"/>
</dbReference>
<dbReference type="GO" id="GO:0003682">
    <property type="term" value="F:chromatin binding"/>
    <property type="evidence" value="ECO:0007669"/>
    <property type="project" value="InterPro"/>
</dbReference>
<feature type="domain" description="NF-kappa-B-activating protein C-terminal" evidence="2">
    <location>
        <begin position="19"/>
        <end position="62"/>
    </location>
</feature>
<gene>
    <name evidence="3" type="ORF">DERYTH_LOCUS27991</name>
</gene>
<protein>
    <submittedName>
        <fullName evidence="3">26740_t:CDS:1</fullName>
    </submittedName>
</protein>
<reference evidence="3" key="1">
    <citation type="submission" date="2021-06" db="EMBL/GenBank/DDBJ databases">
        <authorList>
            <person name="Kallberg Y."/>
            <person name="Tangrot J."/>
            <person name="Rosling A."/>
        </authorList>
    </citation>
    <scope>NUCLEOTIDE SEQUENCE</scope>
    <source>
        <strain evidence="3">MA453B</strain>
    </source>
</reference>
<keyword evidence="4" id="KW-1185">Reference proteome</keyword>
<evidence type="ECO:0000256" key="1">
    <source>
        <dbReference type="ARBA" id="ARBA00009313"/>
    </source>
</evidence>
<comment type="similarity">
    <text evidence="1">Belongs to the NKAP family.</text>
</comment>